<proteinExistence type="predicted"/>
<accession>A0A0C4EEU8</accession>
<feature type="region of interest" description="Disordered" evidence="1">
    <location>
        <begin position="268"/>
        <end position="312"/>
    </location>
</feature>
<reference evidence="6" key="2">
    <citation type="submission" date="2010-05" db="EMBL/GenBank/DDBJ databases">
        <title>The genome sequence of Magnaporthe poae strain ATCC 64411.</title>
        <authorList>
            <person name="Ma L.-J."/>
            <person name="Dead R."/>
            <person name="Young S."/>
            <person name="Zeng Q."/>
            <person name="Koehrsen M."/>
            <person name="Alvarado L."/>
            <person name="Berlin A."/>
            <person name="Chapman S.B."/>
            <person name="Chen Z."/>
            <person name="Freedman E."/>
            <person name="Gellesch M."/>
            <person name="Goldberg J."/>
            <person name="Griggs A."/>
            <person name="Gujja S."/>
            <person name="Heilman E.R."/>
            <person name="Heiman D."/>
            <person name="Hepburn T."/>
            <person name="Howarth C."/>
            <person name="Jen D."/>
            <person name="Larson L."/>
            <person name="Mehta T."/>
            <person name="Neiman D."/>
            <person name="Pearson M."/>
            <person name="Roberts A."/>
            <person name="Saif S."/>
            <person name="Shea T."/>
            <person name="Shenoy N."/>
            <person name="Sisk P."/>
            <person name="Stolte C."/>
            <person name="Sykes S."/>
            <person name="Walk T."/>
            <person name="White J."/>
            <person name="Yandava C."/>
            <person name="Haas B."/>
            <person name="Nusbaum C."/>
            <person name="Birren B."/>
        </authorList>
    </citation>
    <scope>NUCLEOTIDE SEQUENCE [LARGE SCALE GENOMIC DNA]</scope>
    <source>
        <strain evidence="6">ATCC 64411 / 73-15</strain>
    </source>
</reference>
<dbReference type="EMBL" id="GL876980">
    <property type="protein sequence ID" value="KLU92333.1"/>
    <property type="molecule type" value="Genomic_DNA"/>
</dbReference>
<dbReference type="OrthoDB" id="5292518at2759"/>
<evidence type="ECO:0000313" key="4">
    <source>
        <dbReference type="EMBL" id="KLU92333.1"/>
    </source>
</evidence>
<evidence type="ECO:0000256" key="1">
    <source>
        <dbReference type="SAM" id="MobiDB-lite"/>
    </source>
</evidence>
<reference evidence="5" key="4">
    <citation type="journal article" date="2015" name="G3 (Bethesda)">
        <title>Genome sequences of three phytopathogenic species of the Magnaporthaceae family of fungi.</title>
        <authorList>
            <person name="Okagaki L.H."/>
            <person name="Nunes C.C."/>
            <person name="Sailsbery J."/>
            <person name="Clay B."/>
            <person name="Brown D."/>
            <person name="John T."/>
            <person name="Oh Y."/>
            <person name="Young N."/>
            <person name="Fitzgerald M."/>
            <person name="Haas B.J."/>
            <person name="Zeng Q."/>
            <person name="Young S."/>
            <person name="Adiconis X."/>
            <person name="Fan L."/>
            <person name="Levin J.Z."/>
            <person name="Mitchell T.K."/>
            <person name="Okubara P.A."/>
            <person name="Farman M.L."/>
            <person name="Kohn L.M."/>
            <person name="Birren B."/>
            <person name="Ma L.-J."/>
            <person name="Dean R.A."/>
        </authorList>
    </citation>
    <scope>NUCLEOTIDE SEQUENCE</scope>
    <source>
        <strain evidence="5">ATCC 64411 / 73-15</strain>
    </source>
</reference>
<keyword evidence="2" id="KW-0812">Transmembrane</keyword>
<dbReference type="VEuPathDB" id="FungiDB:MAPG_11279"/>
<dbReference type="Proteomes" id="UP000011715">
    <property type="component" value="Unassembled WGS sequence"/>
</dbReference>
<feature type="compositionally biased region" description="Polar residues" evidence="1">
    <location>
        <begin position="268"/>
        <end position="286"/>
    </location>
</feature>
<reference evidence="4" key="3">
    <citation type="submission" date="2011-03" db="EMBL/GenBank/DDBJ databases">
        <title>Annotation of Magnaporthe poae ATCC 64411.</title>
        <authorList>
            <person name="Ma L.-J."/>
            <person name="Dead R."/>
            <person name="Young S.K."/>
            <person name="Zeng Q."/>
            <person name="Gargeya S."/>
            <person name="Fitzgerald M."/>
            <person name="Haas B."/>
            <person name="Abouelleil A."/>
            <person name="Alvarado L."/>
            <person name="Arachchi H.M."/>
            <person name="Berlin A."/>
            <person name="Brown A."/>
            <person name="Chapman S.B."/>
            <person name="Chen Z."/>
            <person name="Dunbar C."/>
            <person name="Freedman E."/>
            <person name="Gearin G."/>
            <person name="Gellesch M."/>
            <person name="Goldberg J."/>
            <person name="Griggs A."/>
            <person name="Gujja S."/>
            <person name="Heiman D."/>
            <person name="Howarth C."/>
            <person name="Larson L."/>
            <person name="Lui A."/>
            <person name="MacDonald P.J.P."/>
            <person name="Mehta T."/>
            <person name="Montmayeur A."/>
            <person name="Murphy C."/>
            <person name="Neiman D."/>
            <person name="Pearson M."/>
            <person name="Priest M."/>
            <person name="Roberts A."/>
            <person name="Saif S."/>
            <person name="Shea T."/>
            <person name="Shenoy N."/>
            <person name="Sisk P."/>
            <person name="Stolte C."/>
            <person name="Sykes S."/>
            <person name="Yandava C."/>
            <person name="Wortman J."/>
            <person name="Nusbaum C."/>
            <person name="Birren B."/>
        </authorList>
    </citation>
    <scope>NUCLEOTIDE SEQUENCE</scope>
    <source>
        <strain evidence="4">ATCC 64411</strain>
    </source>
</reference>
<keyword evidence="2" id="KW-1133">Transmembrane helix</keyword>
<name>A0A0C4EEU8_MAGP6</name>
<feature type="compositionally biased region" description="Polar residues" evidence="1">
    <location>
        <begin position="328"/>
        <end position="339"/>
    </location>
</feature>
<gene>
    <name evidence="4" type="ORF">MAPG_11279</name>
</gene>
<evidence type="ECO:0000256" key="2">
    <source>
        <dbReference type="SAM" id="Phobius"/>
    </source>
</evidence>
<keyword evidence="6" id="KW-1185">Reference proteome</keyword>
<dbReference type="AlphaFoldDB" id="A0A0C4EEU8"/>
<reference evidence="4" key="1">
    <citation type="submission" date="2010-05" db="EMBL/GenBank/DDBJ databases">
        <title>The Genome Sequence of Magnaporthe poae strain ATCC 64411.</title>
        <authorList>
            <consortium name="The Broad Institute Genome Sequencing Platform"/>
            <consortium name="Broad Institute Genome Sequencing Center for Infectious Disease"/>
            <person name="Ma L.-J."/>
            <person name="Dead R."/>
            <person name="Young S."/>
            <person name="Zeng Q."/>
            <person name="Koehrsen M."/>
            <person name="Alvarado L."/>
            <person name="Berlin A."/>
            <person name="Chapman S.B."/>
            <person name="Chen Z."/>
            <person name="Freedman E."/>
            <person name="Gellesch M."/>
            <person name="Goldberg J."/>
            <person name="Griggs A."/>
            <person name="Gujja S."/>
            <person name="Heilman E.R."/>
            <person name="Heiman D."/>
            <person name="Hepburn T."/>
            <person name="Howarth C."/>
            <person name="Jen D."/>
            <person name="Larson L."/>
            <person name="Mehta T."/>
            <person name="Neiman D."/>
            <person name="Pearson M."/>
            <person name="Roberts A."/>
            <person name="Saif S."/>
            <person name="Shea T."/>
            <person name="Shenoy N."/>
            <person name="Sisk P."/>
            <person name="Stolte C."/>
            <person name="Sykes S."/>
            <person name="Walk T."/>
            <person name="White J."/>
            <person name="Yandava C."/>
            <person name="Haas B."/>
            <person name="Nusbaum C."/>
            <person name="Birren B."/>
        </authorList>
    </citation>
    <scope>NUCLEOTIDE SEQUENCE</scope>
    <source>
        <strain evidence="4">ATCC 64411</strain>
    </source>
</reference>
<keyword evidence="2" id="KW-0472">Membrane</keyword>
<dbReference type="STRING" id="644358.A0A0C4EEU8"/>
<feature type="transmembrane region" description="Helical" evidence="2">
    <location>
        <begin position="241"/>
        <end position="262"/>
    </location>
</feature>
<sequence length="362" mass="37870">MQRADLGGALTAAALLGALLPCTVDATLLGRERDMVQRIEKVHVTMFQELHKREPRCPAGNYMCAESLGGACCPDSYACEKDYCYATTAGGGRSCNKVKGFYPCPLELGGNCCPEGYICQNLGCVPPVGGTLPDLPCPTGMFSCAASLGGGCCRNGMGCGLNQCTSTDPKTYVFTETKTTTENSRPTTRTITVTTTSIPPSPTGLPDGTTNLPKLFVTALDKIQPSDVPTGGSGGLTTAQIGGIAGGVGGLLVVVVVATFLIMRRLRQTQQAVDESRRGSSAATRTNRSHKHMTQSSFAGVTGYPKPTPSQIDAMEYDDLLQSNASTALQTPMQSTGVPASTIGGRVSRYGTGRQTLATRWG</sequence>
<evidence type="ECO:0000313" key="5">
    <source>
        <dbReference type="EnsemblFungi" id="MAPG_11279T0"/>
    </source>
</evidence>
<dbReference type="EnsemblFungi" id="MAPG_11279T0">
    <property type="protein sequence ID" value="MAPG_11279T0"/>
    <property type="gene ID" value="MAPG_11279"/>
</dbReference>
<keyword evidence="3" id="KW-0732">Signal</keyword>
<dbReference type="EMBL" id="ADBL01002780">
    <property type="status" value="NOT_ANNOTATED_CDS"/>
    <property type="molecule type" value="Genomic_DNA"/>
</dbReference>
<feature type="region of interest" description="Disordered" evidence="1">
    <location>
        <begin position="328"/>
        <end position="349"/>
    </location>
</feature>
<feature type="signal peptide" evidence="3">
    <location>
        <begin position="1"/>
        <end position="26"/>
    </location>
</feature>
<organism evidence="5 6">
    <name type="scientific">Magnaporthiopsis poae (strain ATCC 64411 / 73-15)</name>
    <name type="common">Kentucky bluegrass fungus</name>
    <name type="synonym">Magnaporthe poae</name>
    <dbReference type="NCBI Taxonomy" id="644358"/>
    <lineage>
        <taxon>Eukaryota</taxon>
        <taxon>Fungi</taxon>
        <taxon>Dikarya</taxon>
        <taxon>Ascomycota</taxon>
        <taxon>Pezizomycotina</taxon>
        <taxon>Sordariomycetes</taxon>
        <taxon>Sordariomycetidae</taxon>
        <taxon>Magnaporthales</taxon>
        <taxon>Magnaporthaceae</taxon>
        <taxon>Magnaporthiopsis</taxon>
    </lineage>
</organism>
<evidence type="ECO:0000313" key="6">
    <source>
        <dbReference type="Proteomes" id="UP000011715"/>
    </source>
</evidence>
<evidence type="ECO:0000256" key="3">
    <source>
        <dbReference type="SAM" id="SignalP"/>
    </source>
</evidence>
<reference evidence="5" key="5">
    <citation type="submission" date="2015-06" db="UniProtKB">
        <authorList>
            <consortium name="EnsemblFungi"/>
        </authorList>
    </citation>
    <scope>IDENTIFICATION</scope>
    <source>
        <strain evidence="5">ATCC 64411</strain>
    </source>
</reference>
<protein>
    <submittedName>
        <fullName evidence="4 5">Uncharacterized protein</fullName>
    </submittedName>
</protein>
<dbReference type="eggNOG" id="ENOG502SFYZ">
    <property type="taxonomic scope" value="Eukaryota"/>
</dbReference>
<feature type="chain" id="PRO_5009386001" evidence="3">
    <location>
        <begin position="27"/>
        <end position="362"/>
    </location>
</feature>